<accession>A0ABU6KGA8</accession>
<proteinExistence type="predicted"/>
<keyword evidence="1" id="KW-0812">Transmembrane</keyword>
<protein>
    <submittedName>
        <fullName evidence="2">Uncharacterized protein</fullName>
    </submittedName>
</protein>
<dbReference type="EMBL" id="JARZFX010000002">
    <property type="protein sequence ID" value="MEC5423469.1"/>
    <property type="molecule type" value="Genomic_DNA"/>
</dbReference>
<sequence>MKLKLLFILSICVVIISIVYILNLLNQDFVLSKEDDYKSTISVWITTPGLASTLEQFQTESNIKVNVRKFSDVDSLLEELNLSAENREGPDVVEMNSNYGMMKS</sequence>
<reference evidence="2 3" key="1">
    <citation type="journal article" date="2024" name="Int. J. Syst. Evol. Microbiol.">
        <title>Virgibacillus tibetensis sp. nov., isolated from salt lake on the Tibetan Plateau of China.</title>
        <authorList>
            <person name="Phurbu D."/>
            <person name="Liu Z.-X."/>
            <person name="Wang R."/>
            <person name="Zheng Y.-Y."/>
            <person name="Liu H.-C."/>
            <person name="Zhou Y.-G."/>
            <person name="Yu Y.-J."/>
            <person name="Li A.-H."/>
        </authorList>
    </citation>
    <scope>NUCLEOTIDE SEQUENCE [LARGE SCALE GENOMIC DNA]</scope>
    <source>
        <strain evidence="2 3">C22-A2</strain>
    </source>
</reference>
<dbReference type="RefSeq" id="WP_327607018.1">
    <property type="nucleotide sequence ID" value="NZ_JARZFX010000002.1"/>
</dbReference>
<keyword evidence="1" id="KW-1133">Transmembrane helix</keyword>
<feature type="transmembrane region" description="Helical" evidence="1">
    <location>
        <begin position="6"/>
        <end position="25"/>
    </location>
</feature>
<organism evidence="2 3">
    <name type="scientific">Virgibacillus tibetensis</name>
    <dbReference type="NCBI Taxonomy" id="3042313"/>
    <lineage>
        <taxon>Bacteria</taxon>
        <taxon>Bacillati</taxon>
        <taxon>Bacillota</taxon>
        <taxon>Bacilli</taxon>
        <taxon>Bacillales</taxon>
        <taxon>Bacillaceae</taxon>
        <taxon>Virgibacillus</taxon>
    </lineage>
</organism>
<gene>
    <name evidence="2" type="ORF">QGM71_08155</name>
</gene>
<name>A0ABU6KGA8_9BACI</name>
<dbReference type="Gene3D" id="3.40.190.10">
    <property type="entry name" value="Periplasmic binding protein-like II"/>
    <property type="match status" value="1"/>
</dbReference>
<keyword evidence="1" id="KW-0472">Membrane</keyword>
<evidence type="ECO:0000313" key="3">
    <source>
        <dbReference type="Proteomes" id="UP001335737"/>
    </source>
</evidence>
<dbReference type="SUPFAM" id="SSF53850">
    <property type="entry name" value="Periplasmic binding protein-like II"/>
    <property type="match status" value="1"/>
</dbReference>
<dbReference type="Proteomes" id="UP001335737">
    <property type="component" value="Unassembled WGS sequence"/>
</dbReference>
<evidence type="ECO:0000256" key="1">
    <source>
        <dbReference type="SAM" id="Phobius"/>
    </source>
</evidence>
<evidence type="ECO:0000313" key="2">
    <source>
        <dbReference type="EMBL" id="MEC5423469.1"/>
    </source>
</evidence>
<keyword evidence="3" id="KW-1185">Reference proteome</keyword>
<comment type="caution">
    <text evidence="2">The sequence shown here is derived from an EMBL/GenBank/DDBJ whole genome shotgun (WGS) entry which is preliminary data.</text>
</comment>